<dbReference type="GO" id="GO:0008017">
    <property type="term" value="F:microtubule binding"/>
    <property type="evidence" value="ECO:0007669"/>
    <property type="project" value="InterPro"/>
</dbReference>
<feature type="region of interest" description="Disordered" evidence="10">
    <location>
        <begin position="234"/>
        <end position="275"/>
    </location>
</feature>
<evidence type="ECO:0000313" key="11">
    <source>
        <dbReference type="EMBL" id="TKS90445.1"/>
    </source>
</evidence>
<organism evidence="11 12">
    <name type="scientific">Collichthys lucidus</name>
    <name type="common">Big head croaker</name>
    <name type="synonym">Sciaena lucida</name>
    <dbReference type="NCBI Taxonomy" id="240159"/>
    <lineage>
        <taxon>Eukaryota</taxon>
        <taxon>Metazoa</taxon>
        <taxon>Chordata</taxon>
        <taxon>Craniata</taxon>
        <taxon>Vertebrata</taxon>
        <taxon>Euteleostomi</taxon>
        <taxon>Actinopterygii</taxon>
        <taxon>Neopterygii</taxon>
        <taxon>Teleostei</taxon>
        <taxon>Neoteleostei</taxon>
        <taxon>Acanthomorphata</taxon>
        <taxon>Eupercaria</taxon>
        <taxon>Sciaenidae</taxon>
        <taxon>Collichthys</taxon>
    </lineage>
</organism>
<dbReference type="EMBL" id="CM014099">
    <property type="protein sequence ID" value="TKS90445.1"/>
    <property type="molecule type" value="Genomic_DNA"/>
</dbReference>
<comment type="similarity">
    <text evidence="3">Belongs to the MDM1 family.</text>
</comment>
<evidence type="ECO:0000256" key="10">
    <source>
        <dbReference type="SAM" id="MobiDB-lite"/>
    </source>
</evidence>
<dbReference type="PANTHER" id="PTHR32078">
    <property type="entry name" value="NUCLEAR PROTEIN MDM1"/>
    <property type="match status" value="1"/>
</dbReference>
<dbReference type="GO" id="GO:0005814">
    <property type="term" value="C:centriole"/>
    <property type="evidence" value="ECO:0007669"/>
    <property type="project" value="UniProtKB-SubCell"/>
</dbReference>
<dbReference type="Proteomes" id="UP000298787">
    <property type="component" value="Chromosome 22"/>
</dbReference>
<evidence type="ECO:0000256" key="5">
    <source>
        <dbReference type="ARBA" id="ARBA00022490"/>
    </source>
</evidence>
<comment type="subcellular location">
    <subcellularLocation>
        <location evidence="1">Cytoplasm</location>
        <location evidence="1">Cytoskeleton</location>
        <location evidence="1">Microtubule organizing center</location>
        <location evidence="1">Centrosome</location>
        <location evidence="1">Centriole</location>
    </subcellularLocation>
    <subcellularLocation>
        <location evidence="2">Nucleus</location>
    </subcellularLocation>
</comment>
<comment type="function">
    <text evidence="9">Microtubule-binding protein that negatively regulates centriole duplication. Binds to and stabilizes microtubules.</text>
</comment>
<accession>A0A4U5VT38</accession>
<evidence type="ECO:0000256" key="6">
    <source>
        <dbReference type="ARBA" id="ARBA00022701"/>
    </source>
</evidence>
<evidence type="ECO:0000256" key="1">
    <source>
        <dbReference type="ARBA" id="ARBA00004114"/>
    </source>
</evidence>
<proteinExistence type="inferred from homology"/>
<evidence type="ECO:0000256" key="3">
    <source>
        <dbReference type="ARBA" id="ARBA00010494"/>
    </source>
</evidence>
<keyword evidence="8" id="KW-0539">Nucleus</keyword>
<dbReference type="AlphaFoldDB" id="A0A4U5VT38"/>
<dbReference type="Pfam" id="PF15501">
    <property type="entry name" value="MDM1"/>
    <property type="match status" value="1"/>
</dbReference>
<evidence type="ECO:0000256" key="7">
    <source>
        <dbReference type="ARBA" id="ARBA00023212"/>
    </source>
</evidence>
<keyword evidence="7" id="KW-0206">Cytoskeleton</keyword>
<sequence>MTVRFKCQSEYQKSYGVSRSRSVSPRRCAPLAGVRSDHMGENLENFSLVLFVVLHFYRLINSPSSSQVSAENRASSAGGGSILAGSLGPAALCCVHLTLRAPLLSLLHTEQLLLLEGGLHHRIRRPPEVAPPTGSRPLDLLPSLGLLQDRDLQQTPDHQKNRLENLPLPSNADSQPHLSRPDGQQLSANEHALRWRAGLRSGGQRSGSQRSEYLRQFSWKKAATAASPLLTAEQALHDAPTFQKKKNPVSLETEYRRSFQGSRRKAEPPPATPLR</sequence>
<evidence type="ECO:0000256" key="4">
    <source>
        <dbReference type="ARBA" id="ARBA00013508"/>
    </source>
</evidence>
<dbReference type="GO" id="GO:0046600">
    <property type="term" value="P:negative regulation of centriole replication"/>
    <property type="evidence" value="ECO:0007669"/>
    <property type="project" value="InterPro"/>
</dbReference>
<dbReference type="InterPro" id="IPR029136">
    <property type="entry name" value="MDM1"/>
</dbReference>
<name>A0A4U5VT38_COLLU</name>
<evidence type="ECO:0000256" key="9">
    <source>
        <dbReference type="ARBA" id="ARBA00045771"/>
    </source>
</evidence>
<evidence type="ECO:0000313" key="12">
    <source>
        <dbReference type="Proteomes" id="UP000298787"/>
    </source>
</evidence>
<gene>
    <name evidence="11" type="ORF">D9C73_024577</name>
</gene>
<dbReference type="GO" id="GO:0005634">
    <property type="term" value="C:nucleus"/>
    <property type="evidence" value="ECO:0007669"/>
    <property type="project" value="UniProtKB-SubCell"/>
</dbReference>
<dbReference type="PANTHER" id="PTHR32078:SF1">
    <property type="entry name" value="NUCLEAR PROTEIN MDM1"/>
    <property type="match status" value="1"/>
</dbReference>
<protein>
    <recommendedName>
        <fullName evidence="4">Nuclear protein MDM1</fullName>
    </recommendedName>
</protein>
<evidence type="ECO:0000256" key="8">
    <source>
        <dbReference type="ARBA" id="ARBA00023242"/>
    </source>
</evidence>
<reference evidence="11 12" key="1">
    <citation type="submission" date="2019-01" db="EMBL/GenBank/DDBJ databases">
        <title>Genome Assembly of Collichthys lucidus.</title>
        <authorList>
            <person name="Cai M."/>
            <person name="Xiao S."/>
        </authorList>
    </citation>
    <scope>NUCLEOTIDE SEQUENCE [LARGE SCALE GENOMIC DNA]</scope>
    <source>
        <strain evidence="11">JT15FE1705JMU</strain>
        <tissue evidence="11">Muscle</tissue>
    </source>
</reference>
<keyword evidence="6" id="KW-0493">Microtubule</keyword>
<keyword evidence="12" id="KW-1185">Reference proteome</keyword>
<keyword evidence="5" id="KW-0963">Cytoplasm</keyword>
<feature type="compositionally biased region" description="Polar residues" evidence="10">
    <location>
        <begin position="171"/>
        <end position="183"/>
    </location>
</feature>
<evidence type="ECO:0000256" key="2">
    <source>
        <dbReference type="ARBA" id="ARBA00004123"/>
    </source>
</evidence>
<dbReference type="GO" id="GO:0005874">
    <property type="term" value="C:microtubule"/>
    <property type="evidence" value="ECO:0007669"/>
    <property type="project" value="UniProtKB-KW"/>
</dbReference>
<feature type="region of interest" description="Disordered" evidence="10">
    <location>
        <begin position="161"/>
        <end position="183"/>
    </location>
</feature>